<protein>
    <recommendedName>
        <fullName evidence="6">Heterokaryon incompatibility domain-containing protein</fullName>
    </recommendedName>
</protein>
<dbReference type="InterPro" id="IPR010730">
    <property type="entry name" value="HET"/>
</dbReference>
<dbReference type="EMBL" id="MU001797">
    <property type="protein sequence ID" value="KAF2797827.1"/>
    <property type="molecule type" value="Genomic_DNA"/>
</dbReference>
<accession>A0A6A6XQM0</accession>
<evidence type="ECO:0008006" key="6">
    <source>
        <dbReference type="Google" id="ProtNLM"/>
    </source>
</evidence>
<name>A0A6A6XQM0_9PLEO</name>
<evidence type="ECO:0000256" key="1">
    <source>
        <dbReference type="SAM" id="MobiDB-lite"/>
    </source>
</evidence>
<dbReference type="OrthoDB" id="1262810at2759"/>
<dbReference type="NCBIfam" id="NF047352">
    <property type="entry name" value="P_loop_sacsin"/>
    <property type="match status" value="1"/>
</dbReference>
<keyword evidence="5" id="KW-1185">Reference proteome</keyword>
<sequence length="1833" mass="209832">MAGNQNPAKNAGDVAKEHIDSISARFEHILKDEMAREIIEPMLYLVSEDIYSTQTHFILELIQNVDDAKYADESKPTLYLSYVNRRLRTDCNELGFTRGDVDAICQIGRSTKKKEAKSTGEKGVGFKSVFSVAGCVWIASNDYTFKFEGSNKMGMLVPIWEGPPAEARRGNTSMYFQLQPRIDERRVFNGLHHLGSKVLIFLHKLRYILLHIELESGDRICYNVEREDRTSSVERLLTTRLKFSGENFPNLQIKDYFVYSYGVCHMPEEIKRPERTESVIRLAFPVDDSGQPVLESQDVYAYLPVRSYGFTAKEEIPSRVAKEKVLLCEGLDENGQGLLAIPSSLRYIPLEFRDSNGVPLTLCTNTRDKYLSTRYSDKDWGSLQRLGVQQMSSKMFIDDLDELVRNHGVQDKPVEWHRSLARAVNRLPRNPRGEDICSRLRELAILPLQGNEWVSSKDRTVFFPQNTGNIPLGLRICEICHDAMDGGLRSDRAIFFERAGAQRYSDSIVCDLIVRRQITFITWKLNLRHNGLTDNRVSDLAKQLYFLYKHNWVGMKDSWTLWVLNEKNEPCQAPMVYIRTSEPDSAAVMLQDMSEIEFIHKEYLVVGSGDTGFIDWLRSTFGIWRIPRLADRSNKLSLDFQHVIATTPSHFWLRFLEINYEQYSVWLDPKASKANAVLKSLRSKEVECLDNERAILADTCRAKLKRFLKEKKGLVLDPEFKEWSLLKDLGVTVEMNLKFYFSKLEKLKSEKLKPSEAEIFQLYEDIEHQSEGSENAIKKEFESGHLIYVPSLELGAPDSWLSPREGCIWSGPKSLRHTRKLHELYPNNELLFKKILKIRDAESDLLLKEIDQYKPTLLSDVLGLLQDADSRWKDVKSAYTMNSMKSWKIFPKRIKIMNSQQQASKARYPKTSRDVRFSGGMNEDQIFSLRRQLVDVVEEKYMPDIPMREKRQEDEMPAGPRSAKKLPLAAGQARWPHLLEDPQPKPPKLSGYGLQEKLVLPRRQLSRSDLSRKRQPLRETREIDRSHGLDRRVHVAASPVSKTAVIKIPGFPKDSFRDFRQNRVKYKVQKNIAEIIFLSGDGSDIDIDRSIRTLPGRVYIDEAKKVTVFMELPTPLQREETCLGEFLIARLLEKELEDFYVPETHWTNPRGYRDGNIAYQRQDNLNAPNTAFSLPESSSFTAFLVRHGCEHAKRWTGRSITYHLDVQVTSGDLYAPFQVHHENFEMARGTSINEAASNDVYVLVRLYNIYSSPNIAVFVDIWKLYTTGKLHLTPKGDHYTPTLSLMSSEPEGCYKYRPLEPGRHIRLFKISGGKDQETLQGSIWHTSLDANPSFTALSYTWGPVLKPYRIRTAEGDIPMRKTGDFVNIWADGISINQSDGAEKSEQISLLPDVYRQATQVWGWVGDGDEDSKLAMRALRNINHSSNALPRLVESEQAALIGFFARPWFVRSWIIQEVVLSRDLQVVCGSEKLSWERLYDAVAKSEAYAKDLVEHLRIPATRNLGPILSLGKTRQMYQKGEKHGLLKLFELFQHAKSALRRDRLFTLLNIAADREGFCTDYSSPLESVVCKYASKFVARGEALQLLYRARGSTVSTRFPSWIPDWTASRYPKTMSTWPSQKGFHASRDSTTEIRVDPDTEKILLVAGSTIDKIAKVGKCPFEIDKAIDYIKEILDFIGLSKSTYPIECEKDGLEFQVPIGNAVKEPTRSQEDLKRSFQLFEQLLKRREAKISQATVDVGNLHKDLWLYYLTAVEFSELFGSAVVCQTERGYIGLVPAAAEEGDAIALVSGAKVPFCLRHEKRGDMYSLLGEAYIHGVMHGEAFNVEEIKTLRFC</sequence>
<dbReference type="Pfam" id="PF06985">
    <property type="entry name" value="HET"/>
    <property type="match status" value="1"/>
</dbReference>
<dbReference type="Proteomes" id="UP000799757">
    <property type="component" value="Unassembled WGS sequence"/>
</dbReference>
<dbReference type="Pfam" id="PF25794">
    <property type="entry name" value="SACS"/>
    <property type="match status" value="1"/>
</dbReference>
<dbReference type="InterPro" id="IPR036890">
    <property type="entry name" value="HATPase_C_sf"/>
</dbReference>
<gene>
    <name evidence="4" type="ORF">K505DRAFT_405517</name>
</gene>
<dbReference type="SUPFAM" id="SSF55874">
    <property type="entry name" value="ATPase domain of HSP90 chaperone/DNA topoisomerase II/histidine kinase"/>
    <property type="match status" value="1"/>
</dbReference>
<feature type="domain" description="Heterokaryon incompatibility" evidence="2">
    <location>
        <begin position="1335"/>
        <end position="1456"/>
    </location>
</feature>
<organism evidence="4 5">
    <name type="scientific">Melanomma pulvis-pyrius CBS 109.77</name>
    <dbReference type="NCBI Taxonomy" id="1314802"/>
    <lineage>
        <taxon>Eukaryota</taxon>
        <taxon>Fungi</taxon>
        <taxon>Dikarya</taxon>
        <taxon>Ascomycota</taxon>
        <taxon>Pezizomycotina</taxon>
        <taxon>Dothideomycetes</taxon>
        <taxon>Pleosporomycetidae</taxon>
        <taxon>Pleosporales</taxon>
        <taxon>Melanommataceae</taxon>
        <taxon>Melanomma</taxon>
    </lineage>
</organism>
<dbReference type="Gene3D" id="3.30.565.10">
    <property type="entry name" value="Histidine kinase-like ATPase, C-terminal domain"/>
    <property type="match status" value="1"/>
</dbReference>
<proteinExistence type="predicted"/>
<dbReference type="PANTHER" id="PTHR24148">
    <property type="entry name" value="ANKYRIN REPEAT DOMAIN-CONTAINING PROTEIN 39 HOMOLOG-RELATED"/>
    <property type="match status" value="1"/>
</dbReference>
<reference evidence="4" key="1">
    <citation type="journal article" date="2020" name="Stud. Mycol.">
        <title>101 Dothideomycetes genomes: a test case for predicting lifestyles and emergence of pathogens.</title>
        <authorList>
            <person name="Haridas S."/>
            <person name="Albert R."/>
            <person name="Binder M."/>
            <person name="Bloem J."/>
            <person name="Labutti K."/>
            <person name="Salamov A."/>
            <person name="Andreopoulos B."/>
            <person name="Baker S."/>
            <person name="Barry K."/>
            <person name="Bills G."/>
            <person name="Bluhm B."/>
            <person name="Cannon C."/>
            <person name="Castanera R."/>
            <person name="Culley D."/>
            <person name="Daum C."/>
            <person name="Ezra D."/>
            <person name="Gonzalez J."/>
            <person name="Henrissat B."/>
            <person name="Kuo A."/>
            <person name="Liang C."/>
            <person name="Lipzen A."/>
            <person name="Lutzoni F."/>
            <person name="Magnuson J."/>
            <person name="Mondo S."/>
            <person name="Nolan M."/>
            <person name="Ohm R."/>
            <person name="Pangilinan J."/>
            <person name="Park H.-J."/>
            <person name="Ramirez L."/>
            <person name="Alfaro M."/>
            <person name="Sun H."/>
            <person name="Tritt A."/>
            <person name="Yoshinaga Y."/>
            <person name="Zwiers L.-H."/>
            <person name="Turgeon B."/>
            <person name="Goodwin S."/>
            <person name="Spatafora J."/>
            <person name="Crous P."/>
            <person name="Grigoriev I."/>
        </authorList>
    </citation>
    <scope>NUCLEOTIDE SEQUENCE</scope>
    <source>
        <strain evidence="4">CBS 109.77</strain>
    </source>
</reference>
<dbReference type="InterPro" id="IPR052895">
    <property type="entry name" value="HetReg/Transcr_Mod"/>
</dbReference>
<evidence type="ECO:0000259" key="3">
    <source>
        <dbReference type="Pfam" id="PF25794"/>
    </source>
</evidence>
<dbReference type="PANTHER" id="PTHR24148:SF73">
    <property type="entry name" value="HET DOMAIN PROTEIN (AFU_ORTHOLOGUE AFUA_8G01020)"/>
    <property type="match status" value="1"/>
</dbReference>
<feature type="region of interest" description="Disordered" evidence="1">
    <location>
        <begin position="948"/>
        <end position="969"/>
    </location>
</feature>
<feature type="domain" description="Sacsin/Nov" evidence="3">
    <location>
        <begin position="51"/>
        <end position="144"/>
    </location>
</feature>
<dbReference type="Pfam" id="PF26639">
    <property type="entry name" value="Het-6_barrel"/>
    <property type="match status" value="1"/>
</dbReference>
<evidence type="ECO:0000259" key="2">
    <source>
        <dbReference type="Pfam" id="PF06985"/>
    </source>
</evidence>
<evidence type="ECO:0000313" key="5">
    <source>
        <dbReference type="Proteomes" id="UP000799757"/>
    </source>
</evidence>
<evidence type="ECO:0000313" key="4">
    <source>
        <dbReference type="EMBL" id="KAF2797827.1"/>
    </source>
</evidence>
<dbReference type="InterPro" id="IPR058210">
    <property type="entry name" value="SACS/Nov_dom"/>
</dbReference>